<feature type="transmembrane region" description="Helical" evidence="1">
    <location>
        <begin position="29"/>
        <end position="49"/>
    </location>
</feature>
<protein>
    <submittedName>
        <fullName evidence="2">Uncharacterized protein</fullName>
    </submittedName>
</protein>
<evidence type="ECO:0000256" key="1">
    <source>
        <dbReference type="SAM" id="Phobius"/>
    </source>
</evidence>
<feature type="transmembrane region" description="Helical" evidence="1">
    <location>
        <begin position="56"/>
        <end position="77"/>
    </location>
</feature>
<dbReference type="AlphaFoldDB" id="A0A4R6TFK8"/>
<reference evidence="2 3" key="1">
    <citation type="submission" date="2019-03" db="EMBL/GenBank/DDBJ databases">
        <title>Genomic Encyclopedia of Type Strains, Phase III (KMG-III): the genomes of soil and plant-associated and newly described type strains.</title>
        <authorList>
            <person name="Whitman W."/>
        </authorList>
    </citation>
    <scope>NUCLEOTIDE SEQUENCE [LARGE SCALE GENOMIC DNA]</scope>
    <source>
        <strain evidence="2 3">CECT 8283</strain>
    </source>
</reference>
<keyword evidence="1" id="KW-0812">Transmembrane</keyword>
<gene>
    <name evidence="2" type="ORF">DFQ07_0970</name>
</gene>
<dbReference type="EMBL" id="SNYH01000002">
    <property type="protein sequence ID" value="TDQ28593.1"/>
    <property type="molecule type" value="Genomic_DNA"/>
</dbReference>
<comment type="caution">
    <text evidence="2">The sequence shown here is derived from an EMBL/GenBank/DDBJ whole genome shotgun (WGS) entry which is preliminary data.</text>
</comment>
<dbReference type="OrthoDB" id="1454351at2"/>
<keyword evidence="1" id="KW-0472">Membrane</keyword>
<evidence type="ECO:0000313" key="2">
    <source>
        <dbReference type="EMBL" id="TDQ28593.1"/>
    </source>
</evidence>
<name>A0A4R6TFK8_9FLAO</name>
<proteinExistence type="predicted"/>
<organism evidence="2 3">
    <name type="scientific">Tenacibaculum caenipelagi</name>
    <dbReference type="NCBI Taxonomy" id="1325435"/>
    <lineage>
        <taxon>Bacteria</taxon>
        <taxon>Pseudomonadati</taxon>
        <taxon>Bacteroidota</taxon>
        <taxon>Flavobacteriia</taxon>
        <taxon>Flavobacteriales</taxon>
        <taxon>Flavobacteriaceae</taxon>
        <taxon>Tenacibaculum</taxon>
    </lineage>
</organism>
<dbReference type="RefSeq" id="WP_133535126.1">
    <property type="nucleotide sequence ID" value="NZ_SNYH01000002.1"/>
</dbReference>
<keyword evidence="3" id="KW-1185">Reference proteome</keyword>
<evidence type="ECO:0000313" key="3">
    <source>
        <dbReference type="Proteomes" id="UP000295390"/>
    </source>
</evidence>
<keyword evidence="1" id="KW-1133">Transmembrane helix</keyword>
<accession>A0A4R6TFK8</accession>
<sequence>MELLISLLSGAVGGNIAGALLKKFSLGTLWNSVVGILGGGLGAQLLGMLNIDISGMIGNIAASGVGGAVLLVIVGIIKSAMAKS</sequence>
<dbReference type="Proteomes" id="UP000295390">
    <property type="component" value="Unassembled WGS sequence"/>
</dbReference>